<gene>
    <name evidence="1" type="ORF">S03H2_18613</name>
</gene>
<dbReference type="PANTHER" id="PTHR37326:SF1">
    <property type="entry name" value="BLL3975 PROTEIN"/>
    <property type="match status" value="1"/>
</dbReference>
<reference evidence="1" key="1">
    <citation type="journal article" date="2014" name="Front. Microbiol.">
        <title>High frequency of phylogenetically diverse reductive dehalogenase-homologous genes in deep subseafloor sedimentary metagenomes.</title>
        <authorList>
            <person name="Kawai M."/>
            <person name="Futagami T."/>
            <person name="Toyoda A."/>
            <person name="Takaki Y."/>
            <person name="Nishi S."/>
            <person name="Hori S."/>
            <person name="Arai W."/>
            <person name="Tsubouchi T."/>
            <person name="Morono Y."/>
            <person name="Uchiyama I."/>
            <person name="Ito T."/>
            <person name="Fujiyama A."/>
            <person name="Inagaki F."/>
            <person name="Takami H."/>
        </authorList>
    </citation>
    <scope>NUCLEOTIDE SEQUENCE</scope>
    <source>
        <strain evidence="1">Expedition CK06-06</strain>
    </source>
</reference>
<dbReference type="InterPro" id="IPR053138">
    <property type="entry name" value="N-alpha-Ac-DABA_deacetylase"/>
</dbReference>
<evidence type="ECO:0008006" key="2">
    <source>
        <dbReference type="Google" id="ProtNLM"/>
    </source>
</evidence>
<evidence type="ECO:0000313" key="1">
    <source>
        <dbReference type="EMBL" id="GAH40041.1"/>
    </source>
</evidence>
<sequence length="182" mass="20034">DHTIYLRLGEPIDETCETLAKVFGLEYVLPGTPDIGHVSPGTLINEAVNAGVASIISEAGLGYRTQPLEEYVMAHVEGTLNCMRHFGMMEGEVKRPREQKFLDMEWQGVSAPVAGVFTALADHNDVLEEGQLIGRITDLDGSTLAEVHSPVDGIVHTMYVRRVVYPGDRLFTLLKIDEPTGW</sequence>
<feature type="non-terminal residue" evidence="1">
    <location>
        <position position="1"/>
    </location>
</feature>
<comment type="caution">
    <text evidence="1">The sequence shown here is derived from an EMBL/GenBank/DDBJ whole genome shotgun (WGS) entry which is preliminary data.</text>
</comment>
<dbReference type="EMBL" id="BARU01009667">
    <property type="protein sequence ID" value="GAH40041.1"/>
    <property type="molecule type" value="Genomic_DNA"/>
</dbReference>
<dbReference type="Gene3D" id="3.40.630.10">
    <property type="entry name" value="Zn peptidases"/>
    <property type="match status" value="1"/>
</dbReference>
<dbReference type="PANTHER" id="PTHR37326">
    <property type="entry name" value="BLL3975 PROTEIN"/>
    <property type="match status" value="1"/>
</dbReference>
<dbReference type="AlphaFoldDB" id="X1F344"/>
<name>X1F344_9ZZZZ</name>
<protein>
    <recommendedName>
        <fullName evidence="2">Succinylglutamate desuccinylase</fullName>
    </recommendedName>
</protein>
<accession>X1F344</accession>
<dbReference type="SUPFAM" id="SSF53187">
    <property type="entry name" value="Zn-dependent exopeptidases"/>
    <property type="match status" value="1"/>
</dbReference>
<organism evidence="1">
    <name type="scientific">marine sediment metagenome</name>
    <dbReference type="NCBI Taxonomy" id="412755"/>
    <lineage>
        <taxon>unclassified sequences</taxon>
        <taxon>metagenomes</taxon>
        <taxon>ecological metagenomes</taxon>
    </lineage>
</organism>
<proteinExistence type="predicted"/>